<proteinExistence type="predicted"/>
<dbReference type="EMBL" id="JACHGH010000001">
    <property type="protein sequence ID" value="MBB6451983.1"/>
    <property type="molecule type" value="Genomic_DNA"/>
</dbReference>
<evidence type="ECO:0008006" key="3">
    <source>
        <dbReference type="Google" id="ProtNLM"/>
    </source>
</evidence>
<comment type="caution">
    <text evidence="1">The sequence shown here is derived from an EMBL/GenBank/DDBJ whole genome shotgun (WGS) entry which is preliminary data.</text>
</comment>
<dbReference type="RefSeq" id="WP_174494458.1">
    <property type="nucleotide sequence ID" value="NZ_CADDWK010000001.1"/>
</dbReference>
<dbReference type="AlphaFoldDB" id="A0A841Q1D9"/>
<name>A0A841Q1D9_9BACI</name>
<dbReference type="InterPro" id="IPR057006">
    <property type="entry name" value="Phage_TAC_19"/>
</dbReference>
<accession>A0A841Q1D9</accession>
<dbReference type="NCBIfam" id="NF047360">
    <property type="entry name" value="tail_chap_PVL"/>
    <property type="match status" value="1"/>
</dbReference>
<evidence type="ECO:0000313" key="2">
    <source>
        <dbReference type="Proteomes" id="UP000581688"/>
    </source>
</evidence>
<keyword evidence="2" id="KW-1185">Reference proteome</keyword>
<sequence length="106" mass="12492">MIIELLIDGQKKTFTAPIVPMLAKRKYYEIMAKAENREGQITYEEQMREDDEMYSILVDVVFKNQFTFEQLFEGATQQYAEEKLREAIFGIKPKQKEDEEGNEKGE</sequence>
<dbReference type="Proteomes" id="UP000581688">
    <property type="component" value="Unassembled WGS sequence"/>
</dbReference>
<evidence type="ECO:0000313" key="1">
    <source>
        <dbReference type="EMBL" id="MBB6451983.1"/>
    </source>
</evidence>
<organism evidence="1 2">
    <name type="scientific">Salirhabdus euzebyi</name>
    <dbReference type="NCBI Taxonomy" id="394506"/>
    <lineage>
        <taxon>Bacteria</taxon>
        <taxon>Bacillati</taxon>
        <taxon>Bacillota</taxon>
        <taxon>Bacilli</taxon>
        <taxon>Bacillales</taxon>
        <taxon>Bacillaceae</taxon>
        <taxon>Salirhabdus</taxon>
    </lineage>
</organism>
<dbReference type="Pfam" id="PF23857">
    <property type="entry name" value="Phage_TAC_19"/>
    <property type="match status" value="1"/>
</dbReference>
<gene>
    <name evidence="1" type="ORF">HNQ94_000404</name>
</gene>
<reference evidence="1 2" key="1">
    <citation type="submission" date="2020-08" db="EMBL/GenBank/DDBJ databases">
        <title>Genomic Encyclopedia of Type Strains, Phase IV (KMG-IV): sequencing the most valuable type-strain genomes for metagenomic binning, comparative biology and taxonomic classification.</title>
        <authorList>
            <person name="Goeker M."/>
        </authorList>
    </citation>
    <scope>NUCLEOTIDE SEQUENCE [LARGE SCALE GENOMIC DNA]</scope>
    <source>
        <strain evidence="1 2">DSM 19612</strain>
    </source>
</reference>
<protein>
    <recommendedName>
        <fullName evidence="3">Phage protein</fullName>
    </recommendedName>
</protein>